<dbReference type="InterPro" id="IPR018117">
    <property type="entry name" value="C5_DNA_meth_AS"/>
</dbReference>
<organism evidence="8 9">
    <name type="scientific">Ruminococcus intestinalis</name>
    <dbReference type="NCBI Taxonomy" id="2763066"/>
    <lineage>
        <taxon>Bacteria</taxon>
        <taxon>Bacillati</taxon>
        <taxon>Bacillota</taxon>
        <taxon>Clostridia</taxon>
        <taxon>Eubacteriales</taxon>
        <taxon>Oscillospiraceae</taxon>
        <taxon>Ruminococcus</taxon>
    </lineage>
</organism>
<dbReference type="InterPro" id="IPR001525">
    <property type="entry name" value="C5_MeTfrase"/>
</dbReference>
<dbReference type="GO" id="GO:0008168">
    <property type="term" value="F:methyltransferase activity"/>
    <property type="evidence" value="ECO:0007669"/>
    <property type="project" value="UniProtKB-KW"/>
</dbReference>
<dbReference type="SUPFAM" id="SSF53335">
    <property type="entry name" value="S-adenosyl-L-methionine-dependent methyltransferases"/>
    <property type="match status" value="1"/>
</dbReference>
<name>A0ABR7HHX0_9FIRM</name>
<comment type="caution">
    <text evidence="8">The sequence shown here is derived from an EMBL/GenBank/DDBJ whole genome shotgun (WGS) entry which is preliminary data.</text>
</comment>
<evidence type="ECO:0000256" key="7">
    <source>
        <dbReference type="RuleBase" id="RU000417"/>
    </source>
</evidence>
<evidence type="ECO:0000256" key="3">
    <source>
        <dbReference type="ARBA" id="ARBA00022691"/>
    </source>
</evidence>
<dbReference type="RefSeq" id="WP_186934520.1">
    <property type="nucleotide sequence ID" value="NZ_JACOPS010000001.1"/>
</dbReference>
<dbReference type="Pfam" id="PF00145">
    <property type="entry name" value="DNA_methylase"/>
    <property type="match status" value="1"/>
</dbReference>
<feature type="active site" evidence="5">
    <location>
        <position position="87"/>
    </location>
</feature>
<dbReference type="Gene3D" id="3.90.120.10">
    <property type="entry name" value="DNA Methylase, subunit A, domain 2"/>
    <property type="match status" value="1"/>
</dbReference>
<dbReference type="InterPro" id="IPR050390">
    <property type="entry name" value="C5-Methyltransferase"/>
</dbReference>
<dbReference type="Gene3D" id="3.40.50.150">
    <property type="entry name" value="Vaccinia Virus protein VP39"/>
    <property type="match status" value="1"/>
</dbReference>
<comment type="catalytic activity">
    <reaction evidence="7">
        <text>a 2'-deoxycytidine in DNA + S-adenosyl-L-methionine = a 5-methyl-2'-deoxycytidine in DNA + S-adenosyl-L-homocysteine + H(+)</text>
        <dbReference type="Rhea" id="RHEA:13681"/>
        <dbReference type="Rhea" id="RHEA-COMP:11369"/>
        <dbReference type="Rhea" id="RHEA-COMP:11370"/>
        <dbReference type="ChEBI" id="CHEBI:15378"/>
        <dbReference type="ChEBI" id="CHEBI:57856"/>
        <dbReference type="ChEBI" id="CHEBI:59789"/>
        <dbReference type="ChEBI" id="CHEBI:85452"/>
        <dbReference type="ChEBI" id="CHEBI:85454"/>
        <dbReference type="EC" id="2.1.1.37"/>
    </reaction>
</comment>
<keyword evidence="9" id="KW-1185">Reference proteome</keyword>
<keyword evidence="3 5" id="KW-0949">S-adenosyl-L-methionine</keyword>
<evidence type="ECO:0000313" key="8">
    <source>
        <dbReference type="EMBL" id="MBC5727113.1"/>
    </source>
</evidence>
<dbReference type="PROSITE" id="PS51679">
    <property type="entry name" value="SAM_MT_C5"/>
    <property type="match status" value="1"/>
</dbReference>
<dbReference type="PROSITE" id="PS00094">
    <property type="entry name" value="C5_MTASE_1"/>
    <property type="match status" value="1"/>
</dbReference>
<evidence type="ECO:0000256" key="5">
    <source>
        <dbReference type="PROSITE-ProRule" id="PRU01016"/>
    </source>
</evidence>
<keyword evidence="1 5" id="KW-0489">Methyltransferase</keyword>
<evidence type="ECO:0000256" key="4">
    <source>
        <dbReference type="ARBA" id="ARBA00022747"/>
    </source>
</evidence>
<keyword evidence="2 5" id="KW-0808">Transferase</keyword>
<keyword evidence="4" id="KW-0680">Restriction system</keyword>
<protein>
    <recommendedName>
        <fullName evidence="7">Cytosine-specific methyltransferase</fullName>
        <ecNumber evidence="7">2.1.1.37</ecNumber>
    </recommendedName>
</protein>
<dbReference type="PRINTS" id="PR00105">
    <property type="entry name" value="C5METTRFRASE"/>
</dbReference>
<evidence type="ECO:0000256" key="6">
    <source>
        <dbReference type="RuleBase" id="RU000416"/>
    </source>
</evidence>
<reference evidence="8 9" key="1">
    <citation type="submission" date="2020-08" db="EMBL/GenBank/DDBJ databases">
        <title>Genome public.</title>
        <authorList>
            <person name="Liu C."/>
            <person name="Sun Q."/>
        </authorList>
    </citation>
    <scope>NUCLEOTIDE SEQUENCE [LARGE SCALE GENOMIC DNA]</scope>
    <source>
        <strain evidence="8 9">NSJ-71</strain>
    </source>
</reference>
<gene>
    <name evidence="8" type="ORF">H8R91_00955</name>
</gene>
<dbReference type="PANTHER" id="PTHR10629">
    <property type="entry name" value="CYTOSINE-SPECIFIC METHYLTRANSFERASE"/>
    <property type="match status" value="1"/>
</dbReference>
<dbReference type="InterPro" id="IPR029063">
    <property type="entry name" value="SAM-dependent_MTases_sf"/>
</dbReference>
<dbReference type="NCBIfam" id="TIGR00675">
    <property type="entry name" value="dcm"/>
    <property type="match status" value="1"/>
</dbReference>
<comment type="similarity">
    <text evidence="5 6">Belongs to the class I-like SAM-binding methyltransferase superfamily. C5-methyltransferase family.</text>
</comment>
<dbReference type="EC" id="2.1.1.37" evidence="7"/>
<evidence type="ECO:0000256" key="2">
    <source>
        <dbReference type="ARBA" id="ARBA00022679"/>
    </source>
</evidence>
<dbReference type="PANTHER" id="PTHR10629:SF52">
    <property type="entry name" value="DNA (CYTOSINE-5)-METHYLTRANSFERASE 1"/>
    <property type="match status" value="1"/>
</dbReference>
<accession>A0ABR7HHX0</accession>
<dbReference type="Proteomes" id="UP000636755">
    <property type="component" value="Unassembled WGS sequence"/>
</dbReference>
<evidence type="ECO:0000256" key="1">
    <source>
        <dbReference type="ARBA" id="ARBA00022603"/>
    </source>
</evidence>
<evidence type="ECO:0000313" key="9">
    <source>
        <dbReference type="Proteomes" id="UP000636755"/>
    </source>
</evidence>
<proteinExistence type="inferred from homology"/>
<sequence>MGQEVYRLGELFCGPGGLACGALRSTSNDGKLSLSHAWANDYDSDTCETYRKNICPDQPETVYCGDVRELEIDKLGDIDAFCYGFPCNSFSNVGEHKGLANEKFGQLYWYGIEVLKIYQPKWFVAENVSGIRSAGSGDFQIILDDMRAAGYKLNVNLYKAEQYGVPQTRHRVIIVGIRNDLPVEFHVPDPKMYASCDITARKALAEIPDNAPNNEVRKLTQKVIRRLSLINAGENVWQAEERLGELFPEELKIKTKTKISQIYRKLDPDKPAYTVTAAGGGGTFMYHWTDRELTNRERARIQTFPDNYEFVGNYSSVRKQIGMAVPCQLSEVVITAVLNSFAGIDYPWIPANMEE</sequence>
<dbReference type="EMBL" id="JACOPS010000001">
    <property type="protein sequence ID" value="MBC5727113.1"/>
    <property type="molecule type" value="Genomic_DNA"/>
</dbReference>
<dbReference type="GO" id="GO:0032259">
    <property type="term" value="P:methylation"/>
    <property type="evidence" value="ECO:0007669"/>
    <property type="project" value="UniProtKB-KW"/>
</dbReference>